<keyword evidence="2" id="KW-0472">Membrane</keyword>
<feature type="transmembrane region" description="Helical" evidence="2">
    <location>
        <begin position="51"/>
        <end position="72"/>
    </location>
</feature>
<keyword evidence="2" id="KW-0812">Transmembrane</keyword>
<dbReference type="Pfam" id="PF10027">
    <property type="entry name" value="DUF2269"/>
    <property type="match status" value="1"/>
</dbReference>
<keyword evidence="4" id="KW-1185">Reference proteome</keyword>
<organism evidence="3 4">
    <name type="scientific">Thermogemmatispora aurantia</name>
    <dbReference type="NCBI Taxonomy" id="2045279"/>
    <lineage>
        <taxon>Bacteria</taxon>
        <taxon>Bacillati</taxon>
        <taxon>Chloroflexota</taxon>
        <taxon>Ktedonobacteria</taxon>
        <taxon>Thermogemmatisporales</taxon>
        <taxon>Thermogemmatisporaceae</taxon>
        <taxon>Thermogemmatispora</taxon>
    </lineage>
</organism>
<reference evidence="3 4" key="1">
    <citation type="journal article" date="2019" name="Int. J. Syst. Evol. Microbiol.">
        <title>Thermogemmatispora aurantia sp. nov. and Thermogemmatispora argillosa sp. nov., within the class Ktedonobacteria, and emended description of the genus Thermogemmatispora.</title>
        <authorList>
            <person name="Zheng Y."/>
            <person name="Wang C.M."/>
            <person name="Sakai Y."/>
            <person name="Abe K."/>
            <person name="Yokota A."/>
            <person name="Yabe S."/>
        </authorList>
    </citation>
    <scope>NUCLEOTIDE SEQUENCE [LARGE SCALE GENOMIC DNA]</scope>
    <source>
        <strain evidence="3 4">A1-2</strain>
    </source>
</reference>
<evidence type="ECO:0000256" key="1">
    <source>
        <dbReference type="SAM" id="MobiDB-lite"/>
    </source>
</evidence>
<dbReference type="InterPro" id="IPR018729">
    <property type="entry name" value="DUF2269_transmembrane"/>
</dbReference>
<protein>
    <recommendedName>
        <fullName evidence="5">DUF2269 domain-containing protein</fullName>
    </recommendedName>
</protein>
<feature type="transmembrane region" description="Helical" evidence="2">
    <location>
        <begin position="6"/>
        <end position="30"/>
    </location>
</feature>
<feature type="transmembrane region" description="Helical" evidence="2">
    <location>
        <begin position="157"/>
        <end position="178"/>
    </location>
</feature>
<dbReference type="AlphaFoldDB" id="A0A5J4KF32"/>
<name>A0A5J4KF32_9CHLR</name>
<evidence type="ECO:0000313" key="3">
    <source>
        <dbReference type="EMBL" id="GER85177.1"/>
    </source>
</evidence>
<evidence type="ECO:0000256" key="2">
    <source>
        <dbReference type="SAM" id="Phobius"/>
    </source>
</evidence>
<evidence type="ECO:0008006" key="5">
    <source>
        <dbReference type="Google" id="ProtNLM"/>
    </source>
</evidence>
<accession>A0A5J4KF32</accession>
<evidence type="ECO:0000313" key="4">
    <source>
        <dbReference type="Proteomes" id="UP000334820"/>
    </source>
</evidence>
<proteinExistence type="predicted"/>
<sequence>MIDWYHLVLFLHILGVLGLFMGVAVQLISMQGARRAQSVEAVRLWSSVLRPLGRFMLLTSLLILFAGLAMLLEAWGWSQAWLDISLVLFLLTGLVTSRVNSAHGRRLGSQLARAGAGPVSPELRQLLTHPLPWTTTITTSTLAVGIVFLMVMKPDWIGSLLTVAVAVLISAAISGLVIRQGGTGPAMTPQDQESLSASQTANRR</sequence>
<feature type="transmembrane region" description="Helical" evidence="2">
    <location>
        <begin position="131"/>
        <end position="151"/>
    </location>
</feature>
<comment type="caution">
    <text evidence="3">The sequence shown here is derived from an EMBL/GenBank/DDBJ whole genome shotgun (WGS) entry which is preliminary data.</text>
</comment>
<gene>
    <name evidence="3" type="ORF">KTAU_38120</name>
</gene>
<dbReference type="Proteomes" id="UP000334820">
    <property type="component" value="Unassembled WGS sequence"/>
</dbReference>
<dbReference type="EMBL" id="BKZV01000006">
    <property type="protein sequence ID" value="GER85177.1"/>
    <property type="molecule type" value="Genomic_DNA"/>
</dbReference>
<feature type="region of interest" description="Disordered" evidence="1">
    <location>
        <begin position="183"/>
        <end position="204"/>
    </location>
</feature>
<feature type="compositionally biased region" description="Polar residues" evidence="1">
    <location>
        <begin position="189"/>
        <end position="204"/>
    </location>
</feature>
<dbReference type="RefSeq" id="WP_151729704.1">
    <property type="nucleotide sequence ID" value="NZ_BKZV01000006.1"/>
</dbReference>
<keyword evidence="2" id="KW-1133">Transmembrane helix</keyword>